<name>F8NGI8_SERL9</name>
<dbReference type="AlphaFoldDB" id="F8NGI8"/>
<dbReference type="KEGG" id="sla:SERLADRAFT_457018"/>
<dbReference type="Proteomes" id="UP000008064">
    <property type="component" value="Unassembled WGS sequence"/>
</dbReference>
<sequence length="54" mass="6083">MASLKSSSSFITPLTFDVCDRFDVRVRDVDIHGHPTTICLQTSPNSNQCFKLPR</sequence>
<dbReference type="RefSeq" id="XP_007313617.1">
    <property type="nucleotide sequence ID" value="XM_007313555.1"/>
</dbReference>
<dbReference type="EMBL" id="GL945429">
    <property type="protein sequence ID" value="EGO29375.1"/>
    <property type="molecule type" value="Genomic_DNA"/>
</dbReference>
<proteinExistence type="predicted"/>
<organism>
    <name type="scientific">Serpula lacrymans var. lacrymans (strain S7.9)</name>
    <name type="common">Dry rot fungus</name>
    <dbReference type="NCBI Taxonomy" id="578457"/>
    <lineage>
        <taxon>Eukaryota</taxon>
        <taxon>Fungi</taxon>
        <taxon>Dikarya</taxon>
        <taxon>Basidiomycota</taxon>
        <taxon>Agaricomycotina</taxon>
        <taxon>Agaricomycetes</taxon>
        <taxon>Agaricomycetidae</taxon>
        <taxon>Boletales</taxon>
        <taxon>Coniophorineae</taxon>
        <taxon>Serpulaceae</taxon>
        <taxon>Serpula</taxon>
    </lineage>
</organism>
<reference evidence="1" key="1">
    <citation type="submission" date="2011-04" db="EMBL/GenBank/DDBJ databases">
        <title>Evolution of plant cell wall degrading machinery underlies the functional diversity of forest fungi.</title>
        <authorList>
            <consortium name="US DOE Joint Genome Institute (JGI-PGF)"/>
            <person name="Eastwood D.C."/>
            <person name="Floudas D."/>
            <person name="Binder M."/>
            <person name="Majcherczyk A."/>
            <person name="Schneider P."/>
            <person name="Aerts A."/>
            <person name="Asiegbu F.O."/>
            <person name="Baker S.E."/>
            <person name="Barry K."/>
            <person name="Bendiksby M."/>
            <person name="Blumentritt M."/>
            <person name="Coutinho P.M."/>
            <person name="Cullen D."/>
            <person name="Cullen D."/>
            <person name="Gathman A."/>
            <person name="Goodell B."/>
            <person name="Henrissat B."/>
            <person name="Ihrmark K."/>
            <person name="Kauserud H."/>
            <person name="Kohler A."/>
            <person name="LaButti K."/>
            <person name="Lapidus A."/>
            <person name="Lavin J.L."/>
            <person name="Lee Y.-H."/>
            <person name="Lindquist E."/>
            <person name="Lilly W."/>
            <person name="Lucas S."/>
            <person name="Morin E."/>
            <person name="Murat C."/>
            <person name="Oguiza J.A."/>
            <person name="Park J."/>
            <person name="Pisabarro A.G."/>
            <person name="Riley R."/>
            <person name="Rosling A."/>
            <person name="Salamov A."/>
            <person name="Schmidt O."/>
            <person name="Schmutz J."/>
            <person name="Skrede I."/>
            <person name="Stenlid J."/>
            <person name="Wiebenga A."/>
            <person name="Xie X."/>
            <person name="Kues U."/>
            <person name="Hibbett D.S."/>
            <person name="Hoffmeister D."/>
            <person name="Hogberg N."/>
            <person name="Martin F."/>
            <person name="Grigoriev I.V."/>
            <person name="Watkinson S.C."/>
        </authorList>
    </citation>
    <scope>NUCLEOTIDE SEQUENCE</scope>
    <source>
        <strain evidence="1">S7.9</strain>
    </source>
</reference>
<protein>
    <submittedName>
        <fullName evidence="1">Uncharacterized protein</fullName>
    </submittedName>
</protein>
<gene>
    <name evidence="1" type="ORF">SERLADRAFT_457018</name>
</gene>
<dbReference type="GeneID" id="18817447"/>
<evidence type="ECO:0000313" key="1">
    <source>
        <dbReference type="EMBL" id="EGO29375.1"/>
    </source>
</evidence>
<dbReference type="HOGENOM" id="CLU_3051857_0_0_1"/>
<accession>F8NGI8</accession>